<reference evidence="2" key="1">
    <citation type="submission" date="2023-03" db="EMBL/GenBank/DDBJ databases">
        <title>Massive genome expansion in bonnet fungi (Mycena s.s.) driven by repeated elements and novel gene families across ecological guilds.</title>
        <authorList>
            <consortium name="Lawrence Berkeley National Laboratory"/>
            <person name="Harder C.B."/>
            <person name="Miyauchi S."/>
            <person name="Viragh M."/>
            <person name="Kuo A."/>
            <person name="Thoen E."/>
            <person name="Andreopoulos B."/>
            <person name="Lu D."/>
            <person name="Skrede I."/>
            <person name="Drula E."/>
            <person name="Henrissat B."/>
            <person name="Morin E."/>
            <person name="Kohler A."/>
            <person name="Barry K."/>
            <person name="LaButti K."/>
            <person name="Morin E."/>
            <person name="Salamov A."/>
            <person name="Lipzen A."/>
            <person name="Mereny Z."/>
            <person name="Hegedus B."/>
            <person name="Baldrian P."/>
            <person name="Stursova M."/>
            <person name="Weitz H."/>
            <person name="Taylor A."/>
            <person name="Grigoriev I.V."/>
            <person name="Nagy L.G."/>
            <person name="Martin F."/>
            <person name="Kauserud H."/>
        </authorList>
    </citation>
    <scope>NUCLEOTIDE SEQUENCE</scope>
    <source>
        <strain evidence="2">CBHHK200</strain>
    </source>
</reference>
<keyword evidence="1" id="KW-0472">Membrane</keyword>
<comment type="caution">
    <text evidence="2">The sequence shown here is derived from an EMBL/GenBank/DDBJ whole genome shotgun (WGS) entry which is preliminary data.</text>
</comment>
<gene>
    <name evidence="2" type="ORF">C8F04DRAFT_1098602</name>
</gene>
<dbReference type="AlphaFoldDB" id="A0AAD6SWY7"/>
<proteinExistence type="predicted"/>
<feature type="transmembrane region" description="Helical" evidence="1">
    <location>
        <begin position="81"/>
        <end position="100"/>
    </location>
</feature>
<feature type="transmembrane region" description="Helical" evidence="1">
    <location>
        <begin position="16"/>
        <end position="39"/>
    </location>
</feature>
<keyword evidence="1" id="KW-0812">Transmembrane</keyword>
<name>A0AAD6SWY7_9AGAR</name>
<protein>
    <submittedName>
        <fullName evidence="2">Uncharacterized protein</fullName>
    </submittedName>
</protein>
<dbReference type="Proteomes" id="UP001218188">
    <property type="component" value="Unassembled WGS sequence"/>
</dbReference>
<keyword evidence="3" id="KW-1185">Reference proteome</keyword>
<accession>A0AAD6SWY7</accession>
<keyword evidence="1" id="KW-1133">Transmembrane helix</keyword>
<dbReference type="EMBL" id="JARJCM010000051">
    <property type="protein sequence ID" value="KAJ7035234.1"/>
    <property type="molecule type" value="Genomic_DNA"/>
</dbReference>
<sequence length="143" mass="16138">MNINVTVNIHLNDARAWYASTSMWNIAILSITTWTWIFAPRATHEPKENSCSSPTLSTSRSQRPAANSFKFSGDVRVSSTLFFFFFIHMFSMPPASFLHAGGFRGRWWLRGESRRLGVCRPRRPCVSTSTTLGRGMRARACGS</sequence>
<evidence type="ECO:0000256" key="1">
    <source>
        <dbReference type="SAM" id="Phobius"/>
    </source>
</evidence>
<evidence type="ECO:0000313" key="3">
    <source>
        <dbReference type="Proteomes" id="UP001218188"/>
    </source>
</evidence>
<organism evidence="2 3">
    <name type="scientific">Mycena alexandri</name>
    <dbReference type="NCBI Taxonomy" id="1745969"/>
    <lineage>
        <taxon>Eukaryota</taxon>
        <taxon>Fungi</taxon>
        <taxon>Dikarya</taxon>
        <taxon>Basidiomycota</taxon>
        <taxon>Agaricomycotina</taxon>
        <taxon>Agaricomycetes</taxon>
        <taxon>Agaricomycetidae</taxon>
        <taxon>Agaricales</taxon>
        <taxon>Marasmiineae</taxon>
        <taxon>Mycenaceae</taxon>
        <taxon>Mycena</taxon>
    </lineage>
</organism>
<evidence type="ECO:0000313" key="2">
    <source>
        <dbReference type="EMBL" id="KAJ7035234.1"/>
    </source>
</evidence>